<dbReference type="AlphaFoldDB" id="S3D457"/>
<dbReference type="KEGG" id="glz:GLAREA_02740"/>
<proteinExistence type="predicted"/>
<feature type="compositionally biased region" description="Low complexity" evidence="1">
    <location>
        <begin position="65"/>
        <end position="100"/>
    </location>
</feature>
<keyword evidence="3" id="KW-1185">Reference proteome</keyword>
<feature type="compositionally biased region" description="Low complexity" evidence="1">
    <location>
        <begin position="1"/>
        <end position="18"/>
    </location>
</feature>
<name>S3D457_GLAL2</name>
<reference evidence="2 3" key="1">
    <citation type="journal article" date="2013" name="BMC Genomics">
        <title>Genomics-driven discovery of the pneumocandin biosynthetic gene cluster in the fungus Glarea lozoyensis.</title>
        <authorList>
            <person name="Chen L."/>
            <person name="Yue Q."/>
            <person name="Zhang X."/>
            <person name="Xiang M."/>
            <person name="Wang C."/>
            <person name="Li S."/>
            <person name="Che Y."/>
            <person name="Ortiz-Lopez F.J."/>
            <person name="Bills G.F."/>
            <person name="Liu X."/>
            <person name="An Z."/>
        </authorList>
    </citation>
    <scope>NUCLEOTIDE SEQUENCE [LARGE SCALE GENOMIC DNA]</scope>
    <source>
        <strain evidence="3">ATCC 20868 / MF5171</strain>
    </source>
</reference>
<feature type="compositionally biased region" description="Polar residues" evidence="1">
    <location>
        <begin position="126"/>
        <end position="152"/>
    </location>
</feature>
<evidence type="ECO:0000256" key="1">
    <source>
        <dbReference type="SAM" id="MobiDB-lite"/>
    </source>
</evidence>
<accession>S3D457</accession>
<dbReference type="EMBL" id="KE145370">
    <property type="protein sequence ID" value="EPE26826.1"/>
    <property type="molecule type" value="Genomic_DNA"/>
</dbReference>
<sequence>MSPISSLSLSDSASQLPPHYSPTRSSTGAPPPYRQTPSTSFNSNSFEALETRTSASNLVPQTVDPASETTLPSSTTESTASSPSPASNLPNPLASNSSTLRILTHQPSDTVPIPPPIYKRNPSPVPSTTRSSYQTFGAKQARTSTSPPSYTPQAPIVVDSTGSNSSSGLYERQDCETECWCFPSFWSTIPRERRQTQGREPHYVIAREGAGT</sequence>
<feature type="region of interest" description="Disordered" evidence="1">
    <location>
        <begin position="1"/>
        <end position="169"/>
    </location>
</feature>
<dbReference type="HOGENOM" id="CLU_1299826_0_0_1"/>
<organism evidence="2 3">
    <name type="scientific">Glarea lozoyensis (strain ATCC 20868 / MF5171)</name>
    <dbReference type="NCBI Taxonomy" id="1116229"/>
    <lineage>
        <taxon>Eukaryota</taxon>
        <taxon>Fungi</taxon>
        <taxon>Dikarya</taxon>
        <taxon>Ascomycota</taxon>
        <taxon>Pezizomycotina</taxon>
        <taxon>Leotiomycetes</taxon>
        <taxon>Helotiales</taxon>
        <taxon>Helotiaceae</taxon>
        <taxon>Glarea</taxon>
    </lineage>
</organism>
<evidence type="ECO:0000313" key="3">
    <source>
        <dbReference type="Proteomes" id="UP000016922"/>
    </source>
</evidence>
<dbReference type="RefSeq" id="XP_008086016.1">
    <property type="nucleotide sequence ID" value="XM_008087825.1"/>
</dbReference>
<gene>
    <name evidence="2" type="ORF">GLAREA_02740</name>
</gene>
<evidence type="ECO:0000313" key="2">
    <source>
        <dbReference type="EMBL" id="EPE26826.1"/>
    </source>
</evidence>
<dbReference type="GeneID" id="19461796"/>
<protein>
    <submittedName>
        <fullName evidence="2">Uncharacterized protein</fullName>
    </submittedName>
</protein>
<feature type="compositionally biased region" description="Polar residues" evidence="1">
    <location>
        <begin position="35"/>
        <end position="60"/>
    </location>
</feature>
<dbReference type="Proteomes" id="UP000016922">
    <property type="component" value="Unassembled WGS sequence"/>
</dbReference>